<protein>
    <submittedName>
        <fullName evidence="1">Uncharacterized protein</fullName>
    </submittedName>
</protein>
<comment type="caution">
    <text evidence="1">The sequence shown here is derived from an EMBL/GenBank/DDBJ whole genome shotgun (WGS) entry which is preliminary data.</text>
</comment>
<name>A0A3M7R8W1_BRAPC</name>
<reference evidence="1 2" key="1">
    <citation type="journal article" date="2018" name="Sci. Rep.">
        <title>Genomic signatures of local adaptation to the degree of environmental predictability in rotifers.</title>
        <authorList>
            <person name="Franch-Gras L."/>
            <person name="Hahn C."/>
            <person name="Garcia-Roger E.M."/>
            <person name="Carmona M.J."/>
            <person name="Serra M."/>
            <person name="Gomez A."/>
        </authorList>
    </citation>
    <scope>NUCLEOTIDE SEQUENCE [LARGE SCALE GENOMIC DNA]</scope>
    <source>
        <strain evidence="1">HYR1</strain>
    </source>
</reference>
<gene>
    <name evidence="1" type="ORF">BpHYR1_034995</name>
</gene>
<evidence type="ECO:0000313" key="1">
    <source>
        <dbReference type="EMBL" id="RNA19844.1"/>
    </source>
</evidence>
<accession>A0A3M7R8W1</accession>
<keyword evidence="2" id="KW-1185">Reference proteome</keyword>
<evidence type="ECO:0000313" key="2">
    <source>
        <dbReference type="Proteomes" id="UP000276133"/>
    </source>
</evidence>
<dbReference type="EMBL" id="REGN01003970">
    <property type="protein sequence ID" value="RNA19844.1"/>
    <property type="molecule type" value="Genomic_DNA"/>
</dbReference>
<sequence length="68" mass="8093">MLLTNKIVSSRIQERRFHSVIPDSKFLPIIYSHLGRENTTFGLEFTRSHDPKHKSDVYHLKKIIKIFK</sequence>
<dbReference type="AlphaFoldDB" id="A0A3M7R8W1"/>
<organism evidence="1 2">
    <name type="scientific">Brachionus plicatilis</name>
    <name type="common">Marine rotifer</name>
    <name type="synonym">Brachionus muelleri</name>
    <dbReference type="NCBI Taxonomy" id="10195"/>
    <lineage>
        <taxon>Eukaryota</taxon>
        <taxon>Metazoa</taxon>
        <taxon>Spiralia</taxon>
        <taxon>Gnathifera</taxon>
        <taxon>Rotifera</taxon>
        <taxon>Eurotatoria</taxon>
        <taxon>Monogononta</taxon>
        <taxon>Pseudotrocha</taxon>
        <taxon>Ploima</taxon>
        <taxon>Brachionidae</taxon>
        <taxon>Brachionus</taxon>
    </lineage>
</organism>
<dbReference type="Proteomes" id="UP000276133">
    <property type="component" value="Unassembled WGS sequence"/>
</dbReference>
<proteinExistence type="predicted"/>